<keyword evidence="4" id="KW-0804">Transcription</keyword>
<keyword evidence="2" id="KW-0805">Transcription regulation</keyword>
<feature type="domain" description="WRKY" evidence="7">
    <location>
        <begin position="101"/>
        <end position="166"/>
    </location>
</feature>
<keyword evidence="5" id="KW-0539">Nucleus</keyword>
<reference evidence="8 9" key="1">
    <citation type="journal article" date="2013" name="Proc. Natl. Acad. Sci. U.S.A.">
        <title>Fine-scale variation in meiotic recombination in Mimulus inferred from population shotgun sequencing.</title>
        <authorList>
            <person name="Hellsten U."/>
            <person name="Wright K.M."/>
            <person name="Jenkins J."/>
            <person name="Shu S."/>
            <person name="Yuan Y."/>
            <person name="Wessler S.R."/>
            <person name="Schmutz J."/>
            <person name="Willis J.H."/>
            <person name="Rokhsar D.S."/>
        </authorList>
    </citation>
    <scope>NUCLEOTIDE SEQUENCE [LARGE SCALE GENOMIC DNA]</scope>
    <source>
        <strain evidence="9">cv. DUN x IM62</strain>
    </source>
</reference>
<dbReference type="STRING" id="4155.A0A022QS59"/>
<proteinExistence type="predicted"/>
<dbReference type="EMBL" id="KI631268">
    <property type="protein sequence ID" value="EYU29335.1"/>
    <property type="molecule type" value="Genomic_DNA"/>
</dbReference>
<feature type="region of interest" description="Disordered" evidence="6">
    <location>
        <begin position="62"/>
        <end position="89"/>
    </location>
</feature>
<dbReference type="Pfam" id="PF03106">
    <property type="entry name" value="WRKY"/>
    <property type="match status" value="1"/>
</dbReference>
<dbReference type="SMART" id="SM00774">
    <property type="entry name" value="WRKY"/>
    <property type="match status" value="1"/>
</dbReference>
<dbReference type="GO" id="GO:0005634">
    <property type="term" value="C:nucleus"/>
    <property type="evidence" value="ECO:0000318"/>
    <property type="project" value="GO_Central"/>
</dbReference>
<dbReference type="GO" id="GO:0006355">
    <property type="term" value="P:regulation of DNA-templated transcription"/>
    <property type="evidence" value="ECO:0000318"/>
    <property type="project" value="GO_Central"/>
</dbReference>
<accession>A0A022QS59</accession>
<dbReference type="PROSITE" id="PS50811">
    <property type="entry name" value="WRKY"/>
    <property type="match status" value="1"/>
</dbReference>
<feature type="compositionally biased region" description="Low complexity" evidence="6">
    <location>
        <begin position="62"/>
        <end position="73"/>
    </location>
</feature>
<evidence type="ECO:0000256" key="3">
    <source>
        <dbReference type="ARBA" id="ARBA00023125"/>
    </source>
</evidence>
<sequence length="171" mass="19424">MADNYTNTNLPYETDFEVSDFLEFNDWIEEGPPLSFSSISADYNIPQNPNYASNEIMMNSGASGISSSSSSSIHEGNITRDSGSGREKKEIREKVAFKTKSEIEVLNDGFKWRKYGKKMVKNSPNPRNYYKCSIEGCSVKKRVERDKDDPTYVVTTYEGIHNHQATLYIFG</sequence>
<dbReference type="GO" id="GO:0003700">
    <property type="term" value="F:DNA-binding transcription factor activity"/>
    <property type="evidence" value="ECO:0000318"/>
    <property type="project" value="GO_Central"/>
</dbReference>
<keyword evidence="9" id="KW-1185">Reference proteome</keyword>
<name>A0A022QS59_ERYGU</name>
<dbReference type="PANTHER" id="PTHR31221">
    <property type="entry name" value="WRKY TRANSCRIPTION FACTOR PROTEIN 1-RELATED"/>
    <property type="match status" value="1"/>
</dbReference>
<dbReference type="Proteomes" id="UP000030748">
    <property type="component" value="Unassembled WGS sequence"/>
</dbReference>
<evidence type="ECO:0000313" key="8">
    <source>
        <dbReference type="EMBL" id="EYU29335.1"/>
    </source>
</evidence>
<dbReference type="SUPFAM" id="SSF118290">
    <property type="entry name" value="WRKY DNA-binding domain"/>
    <property type="match status" value="1"/>
</dbReference>
<dbReference type="GO" id="GO:0000976">
    <property type="term" value="F:transcription cis-regulatory region binding"/>
    <property type="evidence" value="ECO:0000318"/>
    <property type="project" value="GO_Central"/>
</dbReference>
<dbReference type="PANTHER" id="PTHR31221:SF112">
    <property type="entry name" value="WRKY TRANSCRIPTION FACTOR 50-RELATED"/>
    <property type="match status" value="1"/>
</dbReference>
<dbReference type="Gene3D" id="2.20.25.80">
    <property type="entry name" value="WRKY domain"/>
    <property type="match status" value="1"/>
</dbReference>
<dbReference type="eggNOG" id="ENOG502S01U">
    <property type="taxonomic scope" value="Eukaryota"/>
</dbReference>
<organism evidence="8 9">
    <name type="scientific">Erythranthe guttata</name>
    <name type="common">Yellow monkey flower</name>
    <name type="synonym">Mimulus guttatus</name>
    <dbReference type="NCBI Taxonomy" id="4155"/>
    <lineage>
        <taxon>Eukaryota</taxon>
        <taxon>Viridiplantae</taxon>
        <taxon>Streptophyta</taxon>
        <taxon>Embryophyta</taxon>
        <taxon>Tracheophyta</taxon>
        <taxon>Spermatophyta</taxon>
        <taxon>Magnoliopsida</taxon>
        <taxon>eudicotyledons</taxon>
        <taxon>Gunneridae</taxon>
        <taxon>Pentapetalae</taxon>
        <taxon>asterids</taxon>
        <taxon>lamiids</taxon>
        <taxon>Lamiales</taxon>
        <taxon>Phrymaceae</taxon>
        <taxon>Erythranthe</taxon>
    </lineage>
</organism>
<evidence type="ECO:0000259" key="7">
    <source>
        <dbReference type="PROSITE" id="PS50811"/>
    </source>
</evidence>
<evidence type="ECO:0000256" key="2">
    <source>
        <dbReference type="ARBA" id="ARBA00023015"/>
    </source>
</evidence>
<dbReference type="InterPro" id="IPR044810">
    <property type="entry name" value="WRKY_plant"/>
</dbReference>
<gene>
    <name evidence="8" type="ORF">MIMGU_mgv1a022461mg</name>
</gene>
<protein>
    <recommendedName>
        <fullName evidence="7">WRKY domain-containing protein</fullName>
    </recommendedName>
</protein>
<evidence type="ECO:0000256" key="1">
    <source>
        <dbReference type="ARBA" id="ARBA00004123"/>
    </source>
</evidence>
<evidence type="ECO:0000256" key="6">
    <source>
        <dbReference type="SAM" id="MobiDB-lite"/>
    </source>
</evidence>
<evidence type="ECO:0000256" key="4">
    <source>
        <dbReference type="ARBA" id="ARBA00023163"/>
    </source>
</evidence>
<dbReference type="AlphaFoldDB" id="A0A022QS59"/>
<evidence type="ECO:0000256" key="5">
    <source>
        <dbReference type="ARBA" id="ARBA00023242"/>
    </source>
</evidence>
<dbReference type="FunFam" id="2.20.25.80:FF:000003">
    <property type="entry name" value="WRKY transcription factor 57"/>
    <property type="match status" value="1"/>
</dbReference>
<keyword evidence="3" id="KW-0238">DNA-binding</keyword>
<dbReference type="InterPro" id="IPR003657">
    <property type="entry name" value="WRKY_dom"/>
</dbReference>
<dbReference type="InterPro" id="IPR036576">
    <property type="entry name" value="WRKY_dom_sf"/>
</dbReference>
<comment type="subcellular location">
    <subcellularLocation>
        <location evidence="1">Nucleus</location>
    </subcellularLocation>
</comment>
<evidence type="ECO:0000313" key="9">
    <source>
        <dbReference type="Proteomes" id="UP000030748"/>
    </source>
</evidence>
<dbReference type="GO" id="GO:0009867">
    <property type="term" value="P:jasmonic acid mediated signaling pathway"/>
    <property type="evidence" value="ECO:0000318"/>
    <property type="project" value="GO_Central"/>
</dbReference>